<dbReference type="RefSeq" id="WP_021780926.1">
    <property type="nucleotide sequence ID" value="NZ_CP012109.1"/>
</dbReference>
<dbReference type="Proteomes" id="UP000009026">
    <property type="component" value="Chromosome"/>
</dbReference>
<accession>A0A0H4XCT9</accession>
<protein>
    <submittedName>
        <fullName evidence="2">Uncharacterized protein</fullName>
    </submittedName>
</protein>
<feature type="region of interest" description="Disordered" evidence="1">
    <location>
        <begin position="631"/>
        <end position="764"/>
    </location>
</feature>
<name>A0A0H4XCT9_9BACT</name>
<proteinExistence type="predicted"/>
<dbReference type="eggNOG" id="COG0823">
    <property type="taxonomic scope" value="Bacteria"/>
</dbReference>
<evidence type="ECO:0000256" key="1">
    <source>
        <dbReference type="SAM" id="MobiDB-lite"/>
    </source>
</evidence>
<gene>
    <name evidence="2" type="ORF">A176_002724</name>
</gene>
<dbReference type="PATRIC" id="fig|1297742.4.peg.2750"/>
<dbReference type="KEGG" id="mym:A176_002724"/>
<dbReference type="InterPro" id="IPR011042">
    <property type="entry name" value="6-blade_b-propeller_TolB-like"/>
</dbReference>
<dbReference type="eggNOG" id="COG3266">
    <property type="taxonomic scope" value="Bacteria"/>
</dbReference>
<feature type="compositionally biased region" description="Polar residues" evidence="1">
    <location>
        <begin position="685"/>
        <end position="701"/>
    </location>
</feature>
<sequence>MPASRWWLRWAVLATCLLMTNGGCAFVTPRFPQNIQASFARDEMRKLTTESLELYYPAHLRGAALRMASRLEGCVANLREQTWRKKPRDRVLVYLTSSNFNNAYVVPDYASVPQQMVMPSHLTLELFHLFNLGEVDVGDVACHEAVHYVQLQQTDGVWGFLNLLTGGLFQPNSYTESWFLEGLATYYEGQFEKDAGRPHSPIWRGWFDSVVQVKEGRLNPGYLSPEQRALDPFGGNYMTGMHFVEYLAKTYGEPKLWKLVDEQGGSFVPPIAVTLRFKRVYGRDIGDLFQEYTQALRRELSVRQRPASQHTWVPDAGYFSRLATHAGSGVSATVGVGRERYSRLTVLEADGRVRFERPLVELVPLRRWVLGAPTLVSGMSFSRDGAWLYLVMADLNSEGGYTARLWKVDARNGDVVRLWDDVEGMGGSVTPDETGYVYVQVEGDSANVVRLNLETGAREALTAFAASTSVGPPAVAPDGVRVVFPISAGSGWDLVLREADGSLRWLTRDGQFNYSPHWLDEERLVFLRKHEGRLQAHLLTVPTREVVRITDAPHLVMDAHPVGTDQIVFLNRDGLDFSIDRAPIVPIAAEEVAGAAASLEGPVPTRDTAPIAQSEPGAPESIAAATTPVDGEAIPDEAAPPGTPPGLTSGATSLAPGGEHNADAPPTAATPVEPDQPFVAFPTAPNGSPETAPTAVAQSPLTPTPAPEVASPLPGQTDSAATEPPQPPNATDEAQPTSVGTEAPTPTSNDAPTALSGLDTPVIAPPDPGAELVILSDEPYSPLERFFIPEFRLPYLYAAANPDNTDETYAMGGLALAGQDRLGRHAYSLLLTFDSRDDAPSLTLAYGNASLAPWYIQVSGARIRQNERTDLQATAFASRTFWTTPVTFGVLALNRKYDATDRFPALETRIIGPEISASYFAGDSTSYGSTQRGLGITGAVGVYPGAFLRDSTIADLRLGMDGFFGGLPFTGRDNFRLSAVGRFLPGATSGLLQVGGLTAGQTWYSSRPSQQTEPLPLLLQPGIAFSEYLRGYEDLEIRARNALIGSASYQYRVPIDYGWASTLWLFPSLFVRDIGFDAFGALARTDNRANYAAVGGSASLRLTFGQSVPVSLYYQYAYRFERGLDHLHLVGLGL</sequence>
<dbReference type="EMBL" id="CP012109">
    <property type="protein sequence ID" value="AKQ65812.1"/>
    <property type="molecule type" value="Genomic_DNA"/>
</dbReference>
<dbReference type="Gene3D" id="2.120.10.30">
    <property type="entry name" value="TolB, C-terminal domain"/>
    <property type="match status" value="1"/>
</dbReference>
<feature type="region of interest" description="Disordered" evidence="1">
    <location>
        <begin position="598"/>
        <end position="618"/>
    </location>
</feature>
<feature type="compositionally biased region" description="Polar residues" evidence="1">
    <location>
        <begin position="732"/>
        <end position="751"/>
    </location>
</feature>
<dbReference type="SUPFAM" id="SSF82171">
    <property type="entry name" value="DPP6 N-terminal domain-like"/>
    <property type="match status" value="1"/>
</dbReference>
<dbReference type="STRING" id="1297742.A176_002724"/>
<evidence type="ECO:0000313" key="2">
    <source>
        <dbReference type="EMBL" id="AKQ65812.1"/>
    </source>
</evidence>
<keyword evidence="3" id="KW-1185">Reference proteome</keyword>
<organism evidence="2 3">
    <name type="scientific">Pseudomyxococcus hansupus</name>
    <dbReference type="NCBI Taxonomy" id="1297742"/>
    <lineage>
        <taxon>Bacteria</taxon>
        <taxon>Pseudomonadati</taxon>
        <taxon>Myxococcota</taxon>
        <taxon>Myxococcia</taxon>
        <taxon>Myxococcales</taxon>
        <taxon>Cystobacterineae</taxon>
        <taxon>Myxococcaceae</taxon>
        <taxon>Pseudomyxococcus</taxon>
    </lineage>
</organism>
<dbReference type="AlphaFoldDB" id="A0A0H4XCT9"/>
<reference evidence="2 3" key="1">
    <citation type="journal article" date="2016" name="PLoS ONE">
        <title>Complete Genome Sequence and Comparative Genomics of a Novel Myxobacterium Myxococcus hansupus.</title>
        <authorList>
            <person name="Sharma G."/>
            <person name="Narwani T."/>
            <person name="Subramanian S."/>
        </authorList>
    </citation>
    <scope>NUCLEOTIDE SEQUENCE [LARGE SCALE GENOMIC DNA]</scope>
    <source>
        <strain evidence="3">mixupus</strain>
    </source>
</reference>
<evidence type="ECO:0000313" key="3">
    <source>
        <dbReference type="Proteomes" id="UP000009026"/>
    </source>
</evidence>